<dbReference type="CDD" id="cd16444">
    <property type="entry name" value="LipB"/>
    <property type="match status" value="1"/>
</dbReference>
<dbReference type="KEGG" id="ged:FVIR_GE00501"/>
<dbReference type="HAMAP" id="MF_00013">
    <property type="entry name" value="LipB"/>
    <property type="match status" value="1"/>
</dbReference>
<evidence type="ECO:0000256" key="5">
    <source>
        <dbReference type="ARBA" id="ARBA00024732"/>
    </source>
</evidence>
<dbReference type="PANTHER" id="PTHR10993">
    <property type="entry name" value="OCTANOYLTRANSFERASE"/>
    <property type="match status" value="1"/>
</dbReference>
<dbReference type="PATRIC" id="fig|1070130.3.peg.835"/>
<keyword evidence="3 6" id="KW-0808">Transferase</keyword>
<evidence type="ECO:0000256" key="10">
    <source>
        <dbReference type="PIRSR" id="PIRSR016262-3"/>
    </source>
</evidence>
<dbReference type="AlphaFoldDB" id="A0A143WRK8"/>
<evidence type="ECO:0000256" key="1">
    <source>
        <dbReference type="ARBA" id="ARBA00004821"/>
    </source>
</evidence>
<name>A0A143WRK8_9ENTR</name>
<keyword evidence="13" id="KW-1185">Reference proteome</keyword>
<dbReference type="GO" id="GO:0005737">
    <property type="term" value="C:cytoplasm"/>
    <property type="evidence" value="ECO:0007669"/>
    <property type="project" value="UniProtKB-SubCell"/>
</dbReference>
<dbReference type="UniPathway" id="UPA00538">
    <property type="reaction ID" value="UER00592"/>
</dbReference>
<dbReference type="InterPro" id="IPR020605">
    <property type="entry name" value="Octanoyltransferase_CS"/>
</dbReference>
<comment type="catalytic activity">
    <reaction evidence="6 7">
        <text>octanoyl-[ACP] + L-lysyl-[protein] = N(6)-octanoyl-L-lysyl-[protein] + holo-[ACP] + H(+)</text>
        <dbReference type="Rhea" id="RHEA:17665"/>
        <dbReference type="Rhea" id="RHEA-COMP:9636"/>
        <dbReference type="Rhea" id="RHEA-COMP:9685"/>
        <dbReference type="Rhea" id="RHEA-COMP:9752"/>
        <dbReference type="Rhea" id="RHEA-COMP:9928"/>
        <dbReference type="ChEBI" id="CHEBI:15378"/>
        <dbReference type="ChEBI" id="CHEBI:29969"/>
        <dbReference type="ChEBI" id="CHEBI:64479"/>
        <dbReference type="ChEBI" id="CHEBI:78463"/>
        <dbReference type="ChEBI" id="CHEBI:78809"/>
        <dbReference type="EC" id="2.3.1.181"/>
    </reaction>
</comment>
<dbReference type="NCBIfam" id="TIGR00214">
    <property type="entry name" value="lipB"/>
    <property type="match status" value="1"/>
</dbReference>
<proteinExistence type="inferred from homology"/>
<dbReference type="Pfam" id="PF21948">
    <property type="entry name" value="LplA-B_cat"/>
    <property type="match status" value="1"/>
</dbReference>
<dbReference type="PANTHER" id="PTHR10993:SF7">
    <property type="entry name" value="LIPOYLTRANSFERASE 2, MITOCHONDRIAL-RELATED"/>
    <property type="match status" value="1"/>
</dbReference>
<dbReference type="Gene3D" id="3.30.930.10">
    <property type="entry name" value="Bira Bifunctional Protein, Domain 2"/>
    <property type="match status" value="1"/>
</dbReference>
<feature type="site" description="Lowers pKa of active site Cys" evidence="6 10">
    <location>
        <position position="134"/>
    </location>
</feature>
<evidence type="ECO:0000256" key="7">
    <source>
        <dbReference type="PIRNR" id="PIRNR016262"/>
    </source>
</evidence>
<accession>A0A143WRK8</accession>
<feature type="binding site" evidence="6 9">
    <location>
        <begin position="70"/>
        <end position="77"/>
    </location>
    <ligand>
        <name>substrate</name>
    </ligand>
</feature>
<dbReference type="PROSITE" id="PS01313">
    <property type="entry name" value="LIPB"/>
    <property type="match status" value="1"/>
</dbReference>
<dbReference type="PROSITE" id="PS51733">
    <property type="entry name" value="BPL_LPL_CATALYTIC"/>
    <property type="match status" value="1"/>
</dbReference>
<comment type="subcellular location">
    <subcellularLocation>
        <location evidence="6">Cytoplasm</location>
    </subcellularLocation>
</comment>
<dbReference type="RefSeq" id="WP_067498551.1">
    <property type="nucleotide sequence ID" value="NZ_LN999832.1"/>
</dbReference>
<comment type="function">
    <text evidence="5 6 7">Catalyzes the transfer of endogenously produced octanoic acid from octanoyl-acyl-carrier-protein onto the lipoyl domains of lipoate-dependent enzymes. Lipoyl-ACP can also act as a substrate although octanoyl-ACP is likely to be the physiological substrate.</text>
</comment>
<organism evidence="12 13">
    <name type="scientific">Candidatus Gullanella endobia</name>
    <dbReference type="NCBI Taxonomy" id="1070130"/>
    <lineage>
        <taxon>Bacteria</taxon>
        <taxon>Pseudomonadati</taxon>
        <taxon>Pseudomonadota</taxon>
        <taxon>Gammaproteobacteria</taxon>
        <taxon>Enterobacterales</taxon>
        <taxon>Enterobacteriaceae</taxon>
        <taxon>Candidatus Gullanella</taxon>
    </lineage>
</organism>
<keyword evidence="2 6" id="KW-0963">Cytoplasm</keyword>
<dbReference type="InterPro" id="IPR004143">
    <property type="entry name" value="BPL_LPL_catalytic"/>
</dbReference>
<evidence type="ECO:0000256" key="6">
    <source>
        <dbReference type="HAMAP-Rule" id="MF_00013"/>
    </source>
</evidence>
<comment type="pathway">
    <text evidence="1 6 7">Protein modification; protein lipoylation via endogenous pathway; protein N(6)-(lipoyl)lysine from octanoyl-[acyl-carrier-protein]: step 1/2.</text>
</comment>
<evidence type="ECO:0000313" key="12">
    <source>
        <dbReference type="EMBL" id="CUX96340.1"/>
    </source>
</evidence>
<dbReference type="InterPro" id="IPR000544">
    <property type="entry name" value="Octanoyltransferase"/>
</dbReference>
<feature type="binding site" evidence="6 9">
    <location>
        <begin position="137"/>
        <end position="139"/>
    </location>
    <ligand>
        <name>substrate</name>
    </ligand>
</feature>
<dbReference type="SUPFAM" id="SSF55681">
    <property type="entry name" value="Class II aaRS and biotin synthetases"/>
    <property type="match status" value="1"/>
</dbReference>
<evidence type="ECO:0000256" key="8">
    <source>
        <dbReference type="PIRSR" id="PIRSR016262-1"/>
    </source>
</evidence>
<dbReference type="FunFam" id="3.30.930.10:FF:000020">
    <property type="entry name" value="Octanoyltransferase"/>
    <property type="match status" value="1"/>
</dbReference>
<evidence type="ECO:0000313" key="13">
    <source>
        <dbReference type="Proteomes" id="UP000095665"/>
    </source>
</evidence>
<comment type="miscellaneous">
    <text evidence="6">In the reaction, the free carboxyl group of octanoic acid is attached via an amide linkage to the epsilon-amino group of a specific lysine residue of lipoyl domains of lipoate-dependent enzymes.</text>
</comment>
<evidence type="ECO:0000256" key="2">
    <source>
        <dbReference type="ARBA" id="ARBA00022490"/>
    </source>
</evidence>
<dbReference type="EC" id="2.3.1.181" evidence="6 7"/>
<dbReference type="NCBIfam" id="NF010922">
    <property type="entry name" value="PRK14342.1"/>
    <property type="match status" value="1"/>
</dbReference>
<dbReference type="GO" id="GO:0033819">
    <property type="term" value="F:lipoyl(octanoyl) transferase activity"/>
    <property type="evidence" value="ECO:0007669"/>
    <property type="project" value="UniProtKB-EC"/>
</dbReference>
<dbReference type="InterPro" id="IPR045864">
    <property type="entry name" value="aa-tRNA-synth_II/BPL/LPL"/>
</dbReference>
<dbReference type="Proteomes" id="UP000095665">
    <property type="component" value="Chromosome I"/>
</dbReference>
<comment type="similarity">
    <text evidence="6 7">Belongs to the LipB family.</text>
</comment>
<dbReference type="PIRSF" id="PIRSF016262">
    <property type="entry name" value="LPLase"/>
    <property type="match status" value="1"/>
</dbReference>
<evidence type="ECO:0000256" key="4">
    <source>
        <dbReference type="ARBA" id="ARBA00023315"/>
    </source>
</evidence>
<dbReference type="OrthoDB" id="9787061at2"/>
<evidence type="ECO:0000256" key="3">
    <source>
        <dbReference type="ARBA" id="ARBA00022679"/>
    </source>
</evidence>
<protein>
    <recommendedName>
        <fullName evidence="6 7">Octanoyltransferase</fullName>
        <ecNumber evidence="6 7">2.3.1.181</ecNumber>
    </recommendedName>
    <alternativeName>
        <fullName evidence="6">Lipoate-protein ligase B</fullName>
    </alternativeName>
    <alternativeName>
        <fullName evidence="6">Lipoyl/octanoyl transferase</fullName>
    </alternativeName>
    <alternativeName>
        <fullName evidence="6">Octanoyl-[acyl-carrier-protein]-protein N-octanoyltransferase</fullName>
    </alternativeName>
</protein>
<evidence type="ECO:0000259" key="11">
    <source>
        <dbReference type="PROSITE" id="PS51733"/>
    </source>
</evidence>
<dbReference type="GO" id="GO:0009249">
    <property type="term" value="P:protein lipoylation"/>
    <property type="evidence" value="ECO:0007669"/>
    <property type="project" value="InterPro"/>
</dbReference>
<keyword evidence="4 6" id="KW-0012">Acyltransferase</keyword>
<gene>
    <name evidence="6 12" type="primary">lipB</name>
    <name evidence="12" type="ORF">FVIR_GE00501</name>
</gene>
<sequence>MLDNLIIRQLGLQPYEQVISAMHHFTDARGAASFDEIWLVEHPQVFTQGQTGKIENLIQPGTIPVIQSDRGGQITFHGPGQQIMYVLLDLHRRQLSVRKLIILLEQIVLATLEHFSISAYTQSNSPGIYVNTDKICSLGLRIRKGCSLHGLALNVAMDLSPFLRINPCGYIGLRMTQVSNLSPGSSIDDVVPILIKHCLRLMKANTNEIQDWNPAYYRHGN</sequence>
<feature type="active site" description="Acyl-thioester intermediate" evidence="6 8">
    <location>
        <position position="168"/>
    </location>
</feature>
<dbReference type="STRING" id="1070130.FVIR_GE00501"/>
<feature type="domain" description="BPL/LPL catalytic" evidence="11">
    <location>
        <begin position="31"/>
        <end position="206"/>
    </location>
</feature>
<dbReference type="EMBL" id="LN999832">
    <property type="protein sequence ID" value="CUX96340.1"/>
    <property type="molecule type" value="Genomic_DNA"/>
</dbReference>
<evidence type="ECO:0000256" key="9">
    <source>
        <dbReference type="PIRSR" id="PIRSR016262-2"/>
    </source>
</evidence>
<reference evidence="13" key="1">
    <citation type="submission" date="2016-01" db="EMBL/GenBank/DDBJ databases">
        <authorList>
            <person name="Husnik F."/>
        </authorList>
    </citation>
    <scope>NUCLEOTIDE SEQUENCE [LARGE SCALE GENOMIC DNA]</scope>
</reference>
<feature type="binding site" evidence="6 9">
    <location>
        <begin position="150"/>
        <end position="152"/>
    </location>
    <ligand>
        <name>substrate</name>
    </ligand>
</feature>